<accession>A0ABR2ZNB9</accession>
<evidence type="ECO:0000256" key="1">
    <source>
        <dbReference type="SAM" id="MobiDB-lite"/>
    </source>
</evidence>
<name>A0ABR2ZNB9_9AGAR</name>
<comment type="caution">
    <text evidence="2">The sequence shown here is derived from an EMBL/GenBank/DDBJ whole genome shotgun (WGS) entry which is preliminary data.</text>
</comment>
<reference evidence="2 3" key="1">
    <citation type="submission" date="2024-05" db="EMBL/GenBank/DDBJ databases">
        <title>A draft genome resource for the thread blight pathogen Marasmius tenuissimus strain MS-2.</title>
        <authorList>
            <person name="Yulfo-Soto G.E."/>
            <person name="Baruah I.K."/>
            <person name="Amoako-Attah I."/>
            <person name="Bukari Y."/>
            <person name="Meinhardt L.W."/>
            <person name="Bailey B.A."/>
            <person name="Cohen S.P."/>
        </authorList>
    </citation>
    <scope>NUCLEOTIDE SEQUENCE [LARGE SCALE GENOMIC DNA]</scope>
    <source>
        <strain evidence="2 3">MS-2</strain>
    </source>
</reference>
<sequence>MLLDLFSTNNLGSQHASTGECNSDLANSPLHGSFVDHDHDMPSIVSTGPIFDPELDFRIDYLGSSTEKQEVVEAKESEDWARIHTQRVTSEADQGHQNTAEALSGCSNVGGTVNISVTPVAAVAPLETQANSPAAYYSVFHNPQPEFQAEDPYHRALTLRPHRTWAISDEDLNIMRAFGLTPPPDFEPLDSFQRRETENLAKLARAVHHLGTIGEAKQTSLIQELKSQALLLREGSTHLQRIRQDLDLLSARLPPLFTPDDWSTLRTNVQSSLKSIHELQRSFSALKEMTPKTPGPNISRAPPSFLPPQRPVHLQHQSPPPYHPARPTVSHDHPGPPSVPPLPATAPPRRTSYAEPSRRTQYPTHSWHSPPPPFSHSSAVGPNGRHFPVHQPIYP</sequence>
<feature type="region of interest" description="Disordered" evidence="1">
    <location>
        <begin position="288"/>
        <end position="395"/>
    </location>
</feature>
<evidence type="ECO:0000313" key="2">
    <source>
        <dbReference type="EMBL" id="KAL0062489.1"/>
    </source>
</evidence>
<proteinExistence type="predicted"/>
<protein>
    <submittedName>
        <fullName evidence="2">Uncharacterized protein</fullName>
    </submittedName>
</protein>
<keyword evidence="3" id="KW-1185">Reference proteome</keyword>
<evidence type="ECO:0000313" key="3">
    <source>
        <dbReference type="Proteomes" id="UP001437256"/>
    </source>
</evidence>
<gene>
    <name evidence="2" type="ORF">AAF712_010622</name>
</gene>
<dbReference type="EMBL" id="JBBXMP010000103">
    <property type="protein sequence ID" value="KAL0062489.1"/>
    <property type="molecule type" value="Genomic_DNA"/>
</dbReference>
<organism evidence="2 3">
    <name type="scientific">Marasmius tenuissimus</name>
    <dbReference type="NCBI Taxonomy" id="585030"/>
    <lineage>
        <taxon>Eukaryota</taxon>
        <taxon>Fungi</taxon>
        <taxon>Dikarya</taxon>
        <taxon>Basidiomycota</taxon>
        <taxon>Agaricomycotina</taxon>
        <taxon>Agaricomycetes</taxon>
        <taxon>Agaricomycetidae</taxon>
        <taxon>Agaricales</taxon>
        <taxon>Marasmiineae</taxon>
        <taxon>Marasmiaceae</taxon>
        <taxon>Marasmius</taxon>
    </lineage>
</organism>
<dbReference type="Proteomes" id="UP001437256">
    <property type="component" value="Unassembled WGS sequence"/>
</dbReference>
<feature type="compositionally biased region" description="Pro residues" evidence="1">
    <location>
        <begin position="335"/>
        <end position="346"/>
    </location>
</feature>